<comment type="caution">
    <text evidence="1">The sequence shown here is derived from an EMBL/GenBank/DDBJ whole genome shotgun (WGS) entry which is preliminary data.</text>
</comment>
<accession>X1V8G2</accession>
<organism evidence="1">
    <name type="scientific">marine sediment metagenome</name>
    <dbReference type="NCBI Taxonomy" id="412755"/>
    <lineage>
        <taxon>unclassified sequences</taxon>
        <taxon>metagenomes</taxon>
        <taxon>ecological metagenomes</taxon>
    </lineage>
</organism>
<reference evidence="1" key="1">
    <citation type="journal article" date="2014" name="Front. Microbiol.">
        <title>High frequency of phylogenetically diverse reductive dehalogenase-homologous genes in deep subseafloor sedimentary metagenomes.</title>
        <authorList>
            <person name="Kawai M."/>
            <person name="Futagami T."/>
            <person name="Toyoda A."/>
            <person name="Takaki Y."/>
            <person name="Nishi S."/>
            <person name="Hori S."/>
            <person name="Arai W."/>
            <person name="Tsubouchi T."/>
            <person name="Morono Y."/>
            <person name="Uchiyama I."/>
            <person name="Ito T."/>
            <person name="Fujiyama A."/>
            <person name="Inagaki F."/>
            <person name="Takami H."/>
        </authorList>
    </citation>
    <scope>NUCLEOTIDE SEQUENCE</scope>
    <source>
        <strain evidence="1">Expedition CK06-06</strain>
    </source>
</reference>
<evidence type="ECO:0008006" key="2">
    <source>
        <dbReference type="Google" id="ProtNLM"/>
    </source>
</evidence>
<proteinExistence type="predicted"/>
<dbReference type="AlphaFoldDB" id="X1V8G2"/>
<feature type="non-terminal residue" evidence="1">
    <location>
        <position position="1"/>
    </location>
</feature>
<dbReference type="EMBL" id="BARW01020017">
    <property type="protein sequence ID" value="GAJ01505.1"/>
    <property type="molecule type" value="Genomic_DNA"/>
</dbReference>
<protein>
    <recommendedName>
        <fullName evidence="2">4-hydroxy-3-methylbut-2-en-1-yl diphosphate synthase</fullName>
    </recommendedName>
</protein>
<evidence type="ECO:0000313" key="1">
    <source>
        <dbReference type="EMBL" id="GAJ01505.1"/>
    </source>
</evidence>
<name>X1V8G2_9ZZZZ</name>
<gene>
    <name evidence="1" type="ORF">S12H4_33895</name>
</gene>
<sequence length="37" mass="4231">GVTGSENQVIFFKKGKIIRRESADDAIEAFKEELEKF</sequence>